<proteinExistence type="predicted"/>
<gene>
    <name evidence="1" type="ORF">ACFPYN_12965</name>
</gene>
<dbReference type="Proteomes" id="UP001596170">
    <property type="component" value="Unassembled WGS sequence"/>
</dbReference>
<accession>A0ABW1L9V5</accession>
<evidence type="ECO:0000313" key="2">
    <source>
        <dbReference type="Proteomes" id="UP001596170"/>
    </source>
</evidence>
<organism evidence="1 2">
    <name type="scientific">Paenisporosarcina macmurdoensis</name>
    <dbReference type="NCBI Taxonomy" id="212659"/>
    <lineage>
        <taxon>Bacteria</taxon>
        <taxon>Bacillati</taxon>
        <taxon>Bacillota</taxon>
        <taxon>Bacilli</taxon>
        <taxon>Bacillales</taxon>
        <taxon>Caryophanaceae</taxon>
        <taxon>Paenisporosarcina</taxon>
    </lineage>
</organism>
<name>A0ABW1L9V5_9BACL</name>
<protein>
    <submittedName>
        <fullName evidence="1">DUF4238 domain-containing protein</fullName>
    </submittedName>
</protein>
<dbReference type="RefSeq" id="WP_377734743.1">
    <property type="nucleotide sequence ID" value="NZ_JBHSRI010000020.1"/>
</dbReference>
<comment type="caution">
    <text evidence="1">The sequence shown here is derived from an EMBL/GenBank/DDBJ whole genome shotgun (WGS) entry which is preliminary data.</text>
</comment>
<evidence type="ECO:0000313" key="1">
    <source>
        <dbReference type="EMBL" id="MFC6040335.1"/>
    </source>
</evidence>
<dbReference type="EMBL" id="JBHSRI010000020">
    <property type="protein sequence ID" value="MFC6040335.1"/>
    <property type="molecule type" value="Genomic_DNA"/>
</dbReference>
<keyword evidence="2" id="KW-1185">Reference proteome</keyword>
<sequence length="364" mass="43850">MVQFDPSWVSNSSKQHLVPNTYLKAWSDNNVDVYYIDKNESKIDFSKEEFQRKTRRLTTIKEFYSRNIYSEFFENNDLEEIFKPLTSQKYSVVFEKEKIESVKKLRELFHQFNEWSIYDSNQILISEEQKQVLKEDIKKVRIRNIEEAWNQMFEDKWPTTRDAILQAVQANLGAERISAVKREELIRFMVAIEWRTYPPQQTLLKTFDELASLEFLSFLHEHVEEEEEKYLPMYSTHGEYFLHNITLKYFLAYFQNKGPMYDEYITMFNNMDIELLIPEAGFEFITSDNPVRMFTNSNNELEYIFPITPVLACAIRKNSRNQDVSKYWITTYPKEKVFIYNDNIRKSCYKGYVLKQPDLKVYFK</sequence>
<reference evidence="2" key="1">
    <citation type="journal article" date="2019" name="Int. J. Syst. Evol. Microbiol.">
        <title>The Global Catalogue of Microorganisms (GCM) 10K type strain sequencing project: providing services to taxonomists for standard genome sequencing and annotation.</title>
        <authorList>
            <consortium name="The Broad Institute Genomics Platform"/>
            <consortium name="The Broad Institute Genome Sequencing Center for Infectious Disease"/>
            <person name="Wu L."/>
            <person name="Ma J."/>
        </authorList>
    </citation>
    <scope>NUCLEOTIDE SEQUENCE [LARGE SCALE GENOMIC DNA]</scope>
    <source>
        <strain evidence="2">CCUG 54527</strain>
    </source>
</reference>
<dbReference type="InterPro" id="IPR025332">
    <property type="entry name" value="DUF4238"/>
</dbReference>
<dbReference type="Pfam" id="PF14022">
    <property type="entry name" value="DUF4238"/>
    <property type="match status" value="1"/>
</dbReference>